<name>A0A9W8YNE9_9PEZI</name>
<evidence type="ECO:0008006" key="4">
    <source>
        <dbReference type="Google" id="ProtNLM"/>
    </source>
</evidence>
<proteinExistence type="predicted"/>
<feature type="compositionally biased region" description="Acidic residues" evidence="1">
    <location>
        <begin position="138"/>
        <end position="149"/>
    </location>
</feature>
<dbReference type="OrthoDB" id="10401692at2759"/>
<evidence type="ECO:0000313" key="3">
    <source>
        <dbReference type="Proteomes" id="UP001140453"/>
    </source>
</evidence>
<gene>
    <name evidence="2" type="ORF">N0V93_008803</name>
</gene>
<reference evidence="2" key="1">
    <citation type="submission" date="2022-10" db="EMBL/GenBank/DDBJ databases">
        <title>Tapping the CABI collections for fungal endophytes: first genome assemblies for Collariella, Neodidymelliopsis, Ascochyta clinopodiicola, Didymella pomorum, Didymosphaeria variabile, Neocosmospora piperis and Neocucurbitaria cava.</title>
        <authorList>
            <person name="Hill R."/>
        </authorList>
    </citation>
    <scope>NUCLEOTIDE SEQUENCE</scope>
    <source>
        <strain evidence="2">IMI 355082</strain>
    </source>
</reference>
<feature type="region of interest" description="Disordered" evidence="1">
    <location>
        <begin position="137"/>
        <end position="164"/>
    </location>
</feature>
<dbReference type="Proteomes" id="UP001140453">
    <property type="component" value="Unassembled WGS sequence"/>
</dbReference>
<accession>A0A9W8YNE9</accession>
<evidence type="ECO:0000313" key="2">
    <source>
        <dbReference type="EMBL" id="KAJ4388196.1"/>
    </source>
</evidence>
<dbReference type="AlphaFoldDB" id="A0A9W8YNE9"/>
<sequence>MLKLQRIRADLWQSYLNTRFVRSDASPESQGYSVMPDEAEVLRKGHLPAHWKPPITTAEVARNDVPSSDDDEAPSRVCYAWSSEDKMRMVRMRAAKVPFKIIAKKLGRTSSACQNVFFRIKIEPEFDKILKAGHDSANVDDDYDGDDKEQDCNSMQCNGDVEGR</sequence>
<evidence type="ECO:0000256" key="1">
    <source>
        <dbReference type="SAM" id="MobiDB-lite"/>
    </source>
</evidence>
<dbReference type="EMBL" id="JAPEVB010000005">
    <property type="protein sequence ID" value="KAJ4388196.1"/>
    <property type="molecule type" value="Genomic_DNA"/>
</dbReference>
<organism evidence="2 3">
    <name type="scientific">Gnomoniopsis smithogilvyi</name>
    <dbReference type="NCBI Taxonomy" id="1191159"/>
    <lineage>
        <taxon>Eukaryota</taxon>
        <taxon>Fungi</taxon>
        <taxon>Dikarya</taxon>
        <taxon>Ascomycota</taxon>
        <taxon>Pezizomycotina</taxon>
        <taxon>Sordariomycetes</taxon>
        <taxon>Sordariomycetidae</taxon>
        <taxon>Diaporthales</taxon>
        <taxon>Gnomoniaceae</taxon>
        <taxon>Gnomoniopsis</taxon>
    </lineage>
</organism>
<protein>
    <recommendedName>
        <fullName evidence="4">Myb-like domain-containing protein</fullName>
    </recommendedName>
</protein>
<comment type="caution">
    <text evidence="2">The sequence shown here is derived from an EMBL/GenBank/DDBJ whole genome shotgun (WGS) entry which is preliminary data.</text>
</comment>
<keyword evidence="3" id="KW-1185">Reference proteome</keyword>